<dbReference type="InterPro" id="IPR029044">
    <property type="entry name" value="Nucleotide-diphossugar_trans"/>
</dbReference>
<dbReference type="EMBL" id="LIAE01010421">
    <property type="protein sequence ID" value="PAV61245.1"/>
    <property type="molecule type" value="Genomic_DNA"/>
</dbReference>
<sequence>MHAKKGSRLFASKYSLSRKNYSLCSPRSSVAGDSYHRMSYCIIPPSRRYALFIISCLSMLILFHIYSNYERQDFYRNLSAKRSKLDIALLVVLTGARVNNGYYKIASDSLRCYSRIHDYKFISVDDADYPECKQPDMYFRRHCVVAVVMERSSFDYVVFLDGDIGVANPNRTIEEFITDNSEIIFYDRFWNWEIMAGSYIARNTPWTRKFLRGFSNYNFRLPKGYDGTDNGAIHVIF</sequence>
<dbReference type="Gene3D" id="3.90.550.10">
    <property type="entry name" value="Spore Coat Polysaccharide Biosynthesis Protein SpsA, Chain A"/>
    <property type="match status" value="1"/>
</dbReference>
<evidence type="ECO:0000256" key="1">
    <source>
        <dbReference type="SAM" id="Phobius"/>
    </source>
</evidence>
<dbReference type="EMBL" id="LIAE01010421">
    <property type="protein sequence ID" value="PAV61246.1"/>
    <property type="molecule type" value="Genomic_DNA"/>
</dbReference>
<dbReference type="PANTHER" id="PTHR31562:SF9">
    <property type="entry name" value="GLYCOSYLTRANSFERASE FAMILY 8 PROTEIN"/>
    <property type="match status" value="1"/>
</dbReference>
<keyword evidence="1" id="KW-0472">Membrane</keyword>
<keyword evidence="1" id="KW-0812">Transmembrane</keyword>
<name>A0A2A2JI46_9BILA</name>
<keyword evidence="3" id="KW-1185">Reference proteome</keyword>
<dbReference type="EMBL" id="LIAE01010421">
    <property type="protein sequence ID" value="PAV61247.1"/>
    <property type="molecule type" value="Genomic_DNA"/>
</dbReference>
<evidence type="ECO:0008006" key="4">
    <source>
        <dbReference type="Google" id="ProtNLM"/>
    </source>
</evidence>
<dbReference type="AlphaFoldDB" id="A0A2A2JI46"/>
<dbReference type="EMBL" id="LIAE01010421">
    <property type="protein sequence ID" value="PAV61249.1"/>
    <property type="molecule type" value="Genomic_DNA"/>
</dbReference>
<dbReference type="OrthoDB" id="407658at2759"/>
<proteinExistence type="predicted"/>
<evidence type="ECO:0000313" key="3">
    <source>
        <dbReference type="Proteomes" id="UP000218231"/>
    </source>
</evidence>
<protein>
    <recommendedName>
        <fullName evidence="4">Nucleotide-diphospho-sugar transferase domain-containing protein</fullName>
    </recommendedName>
</protein>
<dbReference type="STRING" id="2018661.A0A2A2JI46"/>
<evidence type="ECO:0000313" key="2">
    <source>
        <dbReference type="EMBL" id="PAV61249.1"/>
    </source>
</evidence>
<dbReference type="Pfam" id="PF03314">
    <property type="entry name" value="DUF273"/>
    <property type="match status" value="1"/>
</dbReference>
<dbReference type="EMBL" id="LIAE01010421">
    <property type="protein sequence ID" value="PAV61244.1"/>
    <property type="molecule type" value="Genomic_DNA"/>
</dbReference>
<feature type="transmembrane region" description="Helical" evidence="1">
    <location>
        <begin position="49"/>
        <end position="67"/>
    </location>
</feature>
<keyword evidence="1" id="KW-1133">Transmembrane helix</keyword>
<dbReference type="Proteomes" id="UP000218231">
    <property type="component" value="Unassembled WGS sequence"/>
</dbReference>
<reference evidence="2 3" key="1">
    <citation type="journal article" date="2017" name="Curr. Biol.">
        <title>Genome architecture and evolution of a unichromosomal asexual nematode.</title>
        <authorList>
            <person name="Fradin H."/>
            <person name="Zegar C."/>
            <person name="Gutwein M."/>
            <person name="Lucas J."/>
            <person name="Kovtun M."/>
            <person name="Corcoran D."/>
            <person name="Baugh L.R."/>
            <person name="Kiontke K."/>
            <person name="Gunsalus K."/>
            <person name="Fitch D.H."/>
            <person name="Piano F."/>
        </authorList>
    </citation>
    <scope>NUCLEOTIDE SEQUENCE [LARGE SCALE GENOMIC DNA]</scope>
    <source>
        <strain evidence="2">PF1309</strain>
    </source>
</reference>
<dbReference type="PANTHER" id="PTHR31562">
    <property type="entry name" value="PROTEIN CBG18972"/>
    <property type="match status" value="1"/>
</dbReference>
<comment type="caution">
    <text evidence="2">The sequence shown here is derived from an EMBL/GenBank/DDBJ whole genome shotgun (WGS) entry which is preliminary data.</text>
</comment>
<dbReference type="InterPro" id="IPR004988">
    <property type="entry name" value="DUF273"/>
</dbReference>
<accession>A0A2A2JI46</accession>
<gene>
    <name evidence="2" type="ORF">WR25_15530</name>
</gene>
<dbReference type="EMBL" id="LIAE01010421">
    <property type="protein sequence ID" value="PAV61243.1"/>
    <property type="molecule type" value="Genomic_DNA"/>
</dbReference>
<organism evidence="2 3">
    <name type="scientific">Diploscapter pachys</name>
    <dbReference type="NCBI Taxonomy" id="2018661"/>
    <lineage>
        <taxon>Eukaryota</taxon>
        <taxon>Metazoa</taxon>
        <taxon>Ecdysozoa</taxon>
        <taxon>Nematoda</taxon>
        <taxon>Chromadorea</taxon>
        <taxon>Rhabditida</taxon>
        <taxon>Rhabditina</taxon>
        <taxon>Rhabditomorpha</taxon>
        <taxon>Rhabditoidea</taxon>
        <taxon>Rhabditidae</taxon>
        <taxon>Diploscapter</taxon>
    </lineage>
</organism>
<dbReference type="EMBL" id="LIAE01010421">
    <property type="protein sequence ID" value="PAV61248.1"/>
    <property type="molecule type" value="Genomic_DNA"/>
</dbReference>